<sequence>MKITIVTEEGSKYQITVSDSTTIFEVKEKIESSFSIPAFRQKLFLNWLELEDENDIQTYEIVEGMSIYLECDKPYKYCIVVKNSTEEFQIEIENTTTVRELKNLIQTDAGIPSEGMKLTYLNIELNDDTTLFGSNIFEDCEVEIDITP</sequence>
<protein>
    <submittedName>
        <fullName evidence="2">Polyubiquitin-like</fullName>
    </submittedName>
</protein>
<dbReference type="PROSITE" id="PS50053">
    <property type="entry name" value="UBIQUITIN_2"/>
    <property type="match status" value="2"/>
</dbReference>
<dbReference type="SUPFAM" id="SSF54236">
    <property type="entry name" value="Ubiquitin-like"/>
    <property type="match status" value="2"/>
</dbReference>
<dbReference type="GO" id="GO:0070628">
    <property type="term" value="F:proteasome binding"/>
    <property type="evidence" value="ECO:0007669"/>
    <property type="project" value="TreeGrafter"/>
</dbReference>
<evidence type="ECO:0000313" key="3">
    <source>
        <dbReference type="Proteomes" id="UP000554482"/>
    </source>
</evidence>
<dbReference type="PANTHER" id="PTHR10621:SF39">
    <property type="entry name" value="UBIQUITIN-LIKE SUPERFAMILY PROTEIN"/>
    <property type="match status" value="1"/>
</dbReference>
<dbReference type="InterPro" id="IPR029071">
    <property type="entry name" value="Ubiquitin-like_domsf"/>
</dbReference>
<comment type="caution">
    <text evidence="2">The sequence shown here is derived from an EMBL/GenBank/DDBJ whole genome shotgun (WGS) entry which is preliminary data.</text>
</comment>
<dbReference type="PANTHER" id="PTHR10621">
    <property type="entry name" value="UV EXCISION REPAIR PROTEIN RAD23"/>
    <property type="match status" value="1"/>
</dbReference>
<dbReference type="Proteomes" id="UP000554482">
    <property type="component" value="Unassembled WGS sequence"/>
</dbReference>
<dbReference type="GO" id="GO:0043130">
    <property type="term" value="F:ubiquitin binding"/>
    <property type="evidence" value="ECO:0007669"/>
    <property type="project" value="TreeGrafter"/>
</dbReference>
<dbReference type="AlphaFoldDB" id="A0A7J6UTR4"/>
<dbReference type="GO" id="GO:0005829">
    <property type="term" value="C:cytosol"/>
    <property type="evidence" value="ECO:0007669"/>
    <property type="project" value="TreeGrafter"/>
</dbReference>
<dbReference type="SMART" id="SM00213">
    <property type="entry name" value="UBQ"/>
    <property type="match status" value="2"/>
</dbReference>
<dbReference type="EMBL" id="JABWDY010043912">
    <property type="protein sequence ID" value="KAF5175545.1"/>
    <property type="molecule type" value="Genomic_DNA"/>
</dbReference>
<feature type="domain" description="Ubiquitin-like" evidence="1">
    <location>
        <begin position="77"/>
        <end position="148"/>
    </location>
</feature>
<name>A0A7J6UTR4_THATH</name>
<proteinExistence type="predicted"/>
<organism evidence="2 3">
    <name type="scientific">Thalictrum thalictroides</name>
    <name type="common">Rue-anemone</name>
    <name type="synonym">Anemone thalictroides</name>
    <dbReference type="NCBI Taxonomy" id="46969"/>
    <lineage>
        <taxon>Eukaryota</taxon>
        <taxon>Viridiplantae</taxon>
        <taxon>Streptophyta</taxon>
        <taxon>Embryophyta</taxon>
        <taxon>Tracheophyta</taxon>
        <taxon>Spermatophyta</taxon>
        <taxon>Magnoliopsida</taxon>
        <taxon>Ranunculales</taxon>
        <taxon>Ranunculaceae</taxon>
        <taxon>Thalictroideae</taxon>
        <taxon>Thalictrum</taxon>
    </lineage>
</organism>
<feature type="domain" description="Ubiquitin-like" evidence="1">
    <location>
        <begin position="1"/>
        <end position="69"/>
    </location>
</feature>
<accession>A0A7J6UTR4</accession>
<evidence type="ECO:0000259" key="1">
    <source>
        <dbReference type="PROSITE" id="PS50053"/>
    </source>
</evidence>
<keyword evidence="3" id="KW-1185">Reference proteome</keyword>
<dbReference type="Pfam" id="PF00240">
    <property type="entry name" value="ubiquitin"/>
    <property type="match status" value="2"/>
</dbReference>
<dbReference type="InterPro" id="IPR000626">
    <property type="entry name" value="Ubiquitin-like_dom"/>
</dbReference>
<reference evidence="2 3" key="1">
    <citation type="submission" date="2020-06" db="EMBL/GenBank/DDBJ databases">
        <title>Transcriptomic and genomic resources for Thalictrum thalictroides and T. hernandezii: Facilitating candidate gene discovery in an emerging model plant lineage.</title>
        <authorList>
            <person name="Arias T."/>
            <person name="Riano-Pachon D.M."/>
            <person name="Di Stilio V.S."/>
        </authorList>
    </citation>
    <scope>NUCLEOTIDE SEQUENCE [LARGE SCALE GENOMIC DNA]</scope>
    <source>
        <strain evidence="3">cv. WT478/WT964</strain>
        <tissue evidence="2">Leaves</tissue>
    </source>
</reference>
<dbReference type="Gene3D" id="3.10.20.90">
    <property type="entry name" value="Phosphatidylinositol 3-kinase Catalytic Subunit, Chain A, domain 1"/>
    <property type="match status" value="2"/>
</dbReference>
<gene>
    <name evidence="2" type="ORF">FRX31_034868</name>
</gene>
<dbReference type="GO" id="GO:0031593">
    <property type="term" value="F:polyubiquitin modification-dependent protein binding"/>
    <property type="evidence" value="ECO:0007669"/>
    <property type="project" value="TreeGrafter"/>
</dbReference>
<dbReference type="OrthoDB" id="2012182at2759"/>
<dbReference type="GO" id="GO:0005654">
    <property type="term" value="C:nucleoplasm"/>
    <property type="evidence" value="ECO:0007669"/>
    <property type="project" value="TreeGrafter"/>
</dbReference>
<evidence type="ECO:0000313" key="2">
    <source>
        <dbReference type="EMBL" id="KAF5175545.1"/>
    </source>
</evidence>
<dbReference type="GO" id="GO:0043161">
    <property type="term" value="P:proteasome-mediated ubiquitin-dependent protein catabolic process"/>
    <property type="evidence" value="ECO:0007669"/>
    <property type="project" value="TreeGrafter"/>
</dbReference>
<dbReference type="CDD" id="cd17039">
    <property type="entry name" value="Ubl_ubiquitin_like"/>
    <property type="match status" value="2"/>
</dbReference>